<dbReference type="Gene3D" id="2.40.30.10">
    <property type="entry name" value="Translation factors"/>
    <property type="match status" value="1"/>
</dbReference>
<dbReference type="InterPro" id="IPR039261">
    <property type="entry name" value="FNR_nucleotide-bd"/>
</dbReference>
<dbReference type="InterPro" id="IPR017927">
    <property type="entry name" value="FAD-bd_FR_type"/>
</dbReference>
<dbReference type="InterPro" id="IPR001709">
    <property type="entry name" value="Flavoprot_Pyr_Nucl_cyt_Rdtase"/>
</dbReference>
<dbReference type="CDD" id="cd06215">
    <property type="entry name" value="FNR_iron_sulfur_binding_1"/>
    <property type="match status" value="1"/>
</dbReference>
<dbReference type="OrthoDB" id="9796486at2"/>
<evidence type="ECO:0000313" key="11">
    <source>
        <dbReference type="EMBL" id="TWP32637.1"/>
    </source>
</evidence>
<name>A0A563DQX0_9MICO</name>
<evidence type="ECO:0000256" key="5">
    <source>
        <dbReference type="ARBA" id="ARBA00022827"/>
    </source>
</evidence>
<dbReference type="Pfam" id="PF00111">
    <property type="entry name" value="Fer2"/>
    <property type="match status" value="1"/>
</dbReference>
<dbReference type="PRINTS" id="PR00406">
    <property type="entry name" value="CYTB5RDTASE"/>
</dbReference>
<keyword evidence="5" id="KW-0274">FAD</keyword>
<evidence type="ECO:0000256" key="6">
    <source>
        <dbReference type="ARBA" id="ARBA00023002"/>
    </source>
</evidence>
<dbReference type="SUPFAM" id="SSF54292">
    <property type="entry name" value="2Fe-2S ferredoxin-like"/>
    <property type="match status" value="1"/>
</dbReference>
<dbReference type="InterPro" id="IPR017938">
    <property type="entry name" value="Riboflavin_synthase-like_b-brl"/>
</dbReference>
<evidence type="ECO:0000256" key="8">
    <source>
        <dbReference type="ARBA" id="ARBA00023014"/>
    </source>
</evidence>
<keyword evidence="12" id="KW-1185">Reference proteome</keyword>
<dbReference type="InterPro" id="IPR008333">
    <property type="entry name" value="Cbr1-like_FAD-bd_dom"/>
</dbReference>
<dbReference type="CDD" id="cd00207">
    <property type="entry name" value="fer2"/>
    <property type="match status" value="1"/>
</dbReference>
<gene>
    <name evidence="11" type="ORF">FGL98_23740</name>
</gene>
<dbReference type="EMBL" id="VCQV01000064">
    <property type="protein sequence ID" value="TWP32637.1"/>
    <property type="molecule type" value="Genomic_DNA"/>
</dbReference>
<dbReference type="GO" id="GO:0051537">
    <property type="term" value="F:2 iron, 2 sulfur cluster binding"/>
    <property type="evidence" value="ECO:0007669"/>
    <property type="project" value="UniProtKB-KW"/>
</dbReference>
<proteinExistence type="predicted"/>
<evidence type="ECO:0000259" key="10">
    <source>
        <dbReference type="PROSITE" id="PS51384"/>
    </source>
</evidence>
<evidence type="ECO:0000256" key="4">
    <source>
        <dbReference type="ARBA" id="ARBA00022723"/>
    </source>
</evidence>
<dbReference type="PANTHER" id="PTHR47354:SF6">
    <property type="entry name" value="NADH OXIDOREDUCTASE HCR"/>
    <property type="match status" value="1"/>
</dbReference>
<feature type="domain" description="FAD-binding FR-type" evidence="10">
    <location>
        <begin position="1"/>
        <end position="99"/>
    </location>
</feature>
<dbReference type="SUPFAM" id="SSF52343">
    <property type="entry name" value="Ferredoxin reductase-like, C-terminal NADP-linked domain"/>
    <property type="match status" value="1"/>
</dbReference>
<dbReference type="InterPro" id="IPR006058">
    <property type="entry name" value="2Fe2S_fd_BS"/>
</dbReference>
<keyword evidence="8" id="KW-0411">Iron-sulfur</keyword>
<dbReference type="Gene3D" id="3.10.20.30">
    <property type="match status" value="1"/>
</dbReference>
<dbReference type="Pfam" id="PF00175">
    <property type="entry name" value="NAD_binding_1"/>
    <property type="match status" value="1"/>
</dbReference>
<dbReference type="Pfam" id="PF00970">
    <property type="entry name" value="FAD_binding_6"/>
    <property type="match status" value="1"/>
</dbReference>
<dbReference type="InterPro" id="IPR050415">
    <property type="entry name" value="MRET"/>
</dbReference>
<dbReference type="PRINTS" id="PR00371">
    <property type="entry name" value="FPNCR"/>
</dbReference>
<evidence type="ECO:0000256" key="7">
    <source>
        <dbReference type="ARBA" id="ARBA00023004"/>
    </source>
</evidence>
<dbReference type="InterPro" id="IPR012675">
    <property type="entry name" value="Beta-grasp_dom_sf"/>
</dbReference>
<keyword evidence="7" id="KW-0408">Iron</keyword>
<dbReference type="PANTHER" id="PTHR47354">
    <property type="entry name" value="NADH OXIDOREDUCTASE HCR"/>
    <property type="match status" value="1"/>
</dbReference>
<evidence type="ECO:0000259" key="9">
    <source>
        <dbReference type="PROSITE" id="PS51085"/>
    </source>
</evidence>
<dbReference type="PROSITE" id="PS51085">
    <property type="entry name" value="2FE2S_FER_2"/>
    <property type="match status" value="1"/>
</dbReference>
<reference evidence="11 12" key="2">
    <citation type="submission" date="2019-08" db="EMBL/GenBank/DDBJ databases">
        <title>Jejuicoccus antrihumi gen. nov., sp. nov., a new member of the family Dermacoccaceae isolated from a cave.</title>
        <authorList>
            <person name="Schumann P."/>
            <person name="Kim I.S."/>
        </authorList>
    </citation>
    <scope>NUCLEOTIDE SEQUENCE [LARGE SCALE GENOMIC DNA]</scope>
    <source>
        <strain evidence="11 12">C5-26</strain>
    </source>
</reference>
<dbReference type="InterPro" id="IPR001041">
    <property type="entry name" value="2Fe-2S_ferredoxin-type"/>
</dbReference>
<keyword evidence="3" id="KW-0001">2Fe-2S</keyword>
<dbReference type="SUPFAM" id="SSF63380">
    <property type="entry name" value="Riboflavin synthase domain-like"/>
    <property type="match status" value="1"/>
</dbReference>
<dbReference type="PROSITE" id="PS00197">
    <property type="entry name" value="2FE2S_FER_1"/>
    <property type="match status" value="1"/>
</dbReference>
<evidence type="ECO:0000256" key="1">
    <source>
        <dbReference type="ARBA" id="ARBA00001974"/>
    </source>
</evidence>
<accession>A0A563DQX0</accession>
<sequence length="340" mass="37287">MVCAQVRQVTHDVKTFILRARGPRVFRYEPGQFVTLTVGINGQDISRCYTISSPPTRPNFIAITVKRQHGGVMSNWMHDHVRAGTELRVQGPLGTFTLSRYPSAKYLFLSGGSGITPLMSMTRALYDLAADTDVLFVHSARTPSDIIFRAELSGIAGVYPGLRVTHICESDSPGESWPGLRGRLDQYMLQTLAPDLQEREVFTCGPAPYMAAVRDLAGINPLRYHEESFDFDDLPGQRADARDDQLTPGSAPVTTYAVEFTRSARTIRCGADETILDAALDAGMHLPFSCTEGMCGTCKCTLTEGSVDMHHNGGIRPREIAQNKILPCCSMPLTDLVIDA</sequence>
<keyword evidence="6" id="KW-0560">Oxidoreductase</keyword>
<dbReference type="GO" id="GO:0016491">
    <property type="term" value="F:oxidoreductase activity"/>
    <property type="evidence" value="ECO:0007669"/>
    <property type="project" value="UniProtKB-KW"/>
</dbReference>
<keyword evidence="2" id="KW-0285">Flavoprotein</keyword>
<dbReference type="InterPro" id="IPR036010">
    <property type="entry name" value="2Fe-2S_ferredoxin-like_sf"/>
</dbReference>
<dbReference type="GO" id="GO:0046872">
    <property type="term" value="F:metal ion binding"/>
    <property type="evidence" value="ECO:0007669"/>
    <property type="project" value="UniProtKB-KW"/>
</dbReference>
<evidence type="ECO:0000313" key="12">
    <source>
        <dbReference type="Proteomes" id="UP000320244"/>
    </source>
</evidence>
<dbReference type="AlphaFoldDB" id="A0A563DQX0"/>
<dbReference type="InterPro" id="IPR001433">
    <property type="entry name" value="OxRdtase_FAD/NAD-bd"/>
</dbReference>
<dbReference type="PROSITE" id="PS51384">
    <property type="entry name" value="FAD_FR"/>
    <property type="match status" value="1"/>
</dbReference>
<comment type="caution">
    <text evidence="11">The sequence shown here is derived from an EMBL/GenBank/DDBJ whole genome shotgun (WGS) entry which is preliminary data.</text>
</comment>
<evidence type="ECO:0000256" key="3">
    <source>
        <dbReference type="ARBA" id="ARBA00022714"/>
    </source>
</evidence>
<feature type="domain" description="2Fe-2S ferredoxin-type" evidence="9">
    <location>
        <begin position="256"/>
        <end position="340"/>
    </location>
</feature>
<dbReference type="Proteomes" id="UP000320244">
    <property type="component" value="Unassembled WGS sequence"/>
</dbReference>
<protein>
    <submittedName>
        <fullName evidence="11">Hybrid-cluster NAD(P)-dependent oxidoreductase</fullName>
    </submittedName>
</protein>
<dbReference type="Gene3D" id="3.40.50.80">
    <property type="entry name" value="Nucleotide-binding domain of ferredoxin-NADP reductase (FNR) module"/>
    <property type="match status" value="1"/>
</dbReference>
<organism evidence="11 12">
    <name type="scientific">Leekyejoonella antrihumi</name>
    <dbReference type="NCBI Taxonomy" id="1660198"/>
    <lineage>
        <taxon>Bacteria</taxon>
        <taxon>Bacillati</taxon>
        <taxon>Actinomycetota</taxon>
        <taxon>Actinomycetes</taxon>
        <taxon>Micrococcales</taxon>
        <taxon>Dermacoccaceae</taxon>
        <taxon>Leekyejoonella</taxon>
    </lineage>
</organism>
<evidence type="ECO:0000256" key="2">
    <source>
        <dbReference type="ARBA" id="ARBA00022630"/>
    </source>
</evidence>
<comment type="cofactor">
    <cofactor evidence="1">
        <name>FAD</name>
        <dbReference type="ChEBI" id="CHEBI:57692"/>
    </cofactor>
</comment>
<keyword evidence="4" id="KW-0479">Metal-binding</keyword>
<reference evidence="11 12" key="1">
    <citation type="submission" date="2019-05" db="EMBL/GenBank/DDBJ databases">
        <authorList>
            <person name="Lee S.D."/>
        </authorList>
    </citation>
    <scope>NUCLEOTIDE SEQUENCE [LARGE SCALE GENOMIC DNA]</scope>
    <source>
        <strain evidence="11 12">C5-26</strain>
    </source>
</reference>